<accession>A0A9X3CSC4</accession>
<keyword evidence="1" id="KW-0732">Signal</keyword>
<comment type="caution">
    <text evidence="2">The sequence shown here is derived from an EMBL/GenBank/DDBJ whole genome shotgun (WGS) entry which is preliminary data.</text>
</comment>
<reference evidence="2" key="1">
    <citation type="submission" date="2022-02" db="EMBL/GenBank/DDBJ databases">
        <title>Vibrio sp. nov, a new bacterium isolated from seawater.</title>
        <authorList>
            <person name="Yuan Y."/>
        </authorList>
    </citation>
    <scope>NUCLEOTIDE SEQUENCE</scope>
    <source>
        <strain evidence="2">ZSDZ65</strain>
    </source>
</reference>
<protein>
    <submittedName>
        <fullName evidence="2">DUF2799 domain-containing protein</fullName>
    </submittedName>
</protein>
<evidence type="ECO:0000313" key="2">
    <source>
        <dbReference type="EMBL" id="MCW8348793.1"/>
    </source>
</evidence>
<keyword evidence="3" id="KW-1185">Reference proteome</keyword>
<evidence type="ECO:0000256" key="1">
    <source>
        <dbReference type="SAM" id="SignalP"/>
    </source>
</evidence>
<dbReference type="EMBL" id="JAKRRY010000046">
    <property type="protein sequence ID" value="MCW8348793.1"/>
    <property type="molecule type" value="Genomic_DNA"/>
</dbReference>
<dbReference type="PROSITE" id="PS51257">
    <property type="entry name" value="PROKAR_LIPOPROTEIN"/>
    <property type="match status" value="1"/>
</dbReference>
<dbReference type="RefSeq" id="WP_265677395.1">
    <property type="nucleotide sequence ID" value="NZ_JAKRRY010000046.1"/>
</dbReference>
<organism evidence="2 3">
    <name type="scientific">Vibrio qingdaonensis</name>
    <dbReference type="NCBI Taxonomy" id="2829491"/>
    <lineage>
        <taxon>Bacteria</taxon>
        <taxon>Pseudomonadati</taxon>
        <taxon>Pseudomonadota</taxon>
        <taxon>Gammaproteobacteria</taxon>
        <taxon>Vibrionales</taxon>
        <taxon>Vibrionaceae</taxon>
        <taxon>Vibrio</taxon>
    </lineage>
</organism>
<dbReference type="Pfam" id="PF10973">
    <property type="entry name" value="DUF2799"/>
    <property type="match status" value="1"/>
</dbReference>
<proteinExistence type="predicted"/>
<dbReference type="Proteomes" id="UP001155587">
    <property type="component" value="Unassembled WGS sequence"/>
</dbReference>
<dbReference type="AlphaFoldDB" id="A0A9X3CSC4"/>
<name>A0A9X3CSC4_9VIBR</name>
<dbReference type="InterPro" id="IPR021242">
    <property type="entry name" value="DUF2799"/>
</dbReference>
<feature type="chain" id="PRO_5040882039" evidence="1">
    <location>
        <begin position="20"/>
        <end position="116"/>
    </location>
</feature>
<evidence type="ECO:0000313" key="3">
    <source>
        <dbReference type="Proteomes" id="UP001155587"/>
    </source>
</evidence>
<feature type="signal peptide" evidence="1">
    <location>
        <begin position="1"/>
        <end position="19"/>
    </location>
</feature>
<gene>
    <name evidence="2" type="ORF">MD535_22645</name>
</gene>
<sequence length="116" mass="13364">MKNYSVLILGLLMVGCVQLQPPTGDDNQAWQEFGQAWAMKGYVIKDRSELEQDTPSLSLAQYKQYQMGYALGKETYCQQDPFVLGLSGKIYYGICQDVSRTYLEEYWRGKQSRAKR</sequence>